<accession>A0AAU9EYT8</accession>
<evidence type="ECO:0000256" key="1">
    <source>
        <dbReference type="SAM" id="MobiDB-lite"/>
    </source>
</evidence>
<reference evidence="2 3" key="1">
    <citation type="submission" date="2024-02" db="EMBL/GenBank/DDBJ databases">
        <title>A chromosome-level genome assembly of Drosophila madeirensis, a fruit fly species endemic to Madeira island.</title>
        <authorList>
            <person name="Tomihara K."/>
            <person name="Llopart A."/>
            <person name="Yamamoto D."/>
        </authorList>
    </citation>
    <scope>NUCLEOTIDE SEQUENCE [LARGE SCALE GENOMIC DNA]</scope>
    <source>
        <strain evidence="2 3">RF1</strain>
    </source>
</reference>
<dbReference type="EMBL" id="AP029263">
    <property type="protein sequence ID" value="BFF91735.1"/>
    <property type="molecule type" value="Genomic_DNA"/>
</dbReference>
<dbReference type="AlphaFoldDB" id="A0AAU9EYT8"/>
<keyword evidence="3" id="KW-1185">Reference proteome</keyword>
<feature type="region of interest" description="Disordered" evidence="1">
    <location>
        <begin position="70"/>
        <end position="96"/>
    </location>
</feature>
<proteinExistence type="predicted"/>
<evidence type="ECO:0000313" key="2">
    <source>
        <dbReference type="EMBL" id="BFF91735.1"/>
    </source>
</evidence>
<dbReference type="Proteomes" id="UP001500889">
    <property type="component" value="Chromosome O"/>
</dbReference>
<gene>
    <name evidence="2" type="ORF">DMAD_09953</name>
</gene>
<sequence>MDLLTDTKGIENLLKSEGITTYDPGVVEVLLNEGYSLIKEELLNRKNHSEFVKACGNIYPTAAAAATDAGTLPQERLPKRDNEVVDLTLDSVSDEN</sequence>
<protein>
    <submittedName>
        <fullName evidence="2">Uncharacterized protein</fullName>
    </submittedName>
</protein>
<name>A0AAU9EYT8_DROMD</name>
<evidence type="ECO:0000313" key="3">
    <source>
        <dbReference type="Proteomes" id="UP001500889"/>
    </source>
</evidence>
<organism evidence="2 3">
    <name type="scientific">Drosophila madeirensis</name>
    <name type="common">Fruit fly</name>
    <dbReference type="NCBI Taxonomy" id="30013"/>
    <lineage>
        <taxon>Eukaryota</taxon>
        <taxon>Metazoa</taxon>
        <taxon>Ecdysozoa</taxon>
        <taxon>Arthropoda</taxon>
        <taxon>Hexapoda</taxon>
        <taxon>Insecta</taxon>
        <taxon>Pterygota</taxon>
        <taxon>Neoptera</taxon>
        <taxon>Endopterygota</taxon>
        <taxon>Diptera</taxon>
        <taxon>Brachycera</taxon>
        <taxon>Muscomorpha</taxon>
        <taxon>Ephydroidea</taxon>
        <taxon>Drosophilidae</taxon>
        <taxon>Drosophila</taxon>
        <taxon>Sophophora</taxon>
    </lineage>
</organism>